<keyword evidence="1" id="KW-0812">Transmembrane</keyword>
<keyword evidence="1" id="KW-0472">Membrane</keyword>
<organism evidence="2">
    <name type="scientific">bioreactor metagenome</name>
    <dbReference type="NCBI Taxonomy" id="1076179"/>
    <lineage>
        <taxon>unclassified sequences</taxon>
        <taxon>metagenomes</taxon>
        <taxon>ecological metagenomes</taxon>
    </lineage>
</organism>
<gene>
    <name evidence="2" type="ORF">SDC9_146247</name>
</gene>
<name>A0A645EAR9_9ZZZZ</name>
<sequence length="146" mass="16641">MQQVNELNLFIQKNQNFYEEKFKKMDDSGKSISWNWSAFFMGIYWMIYRKMYFKAGAFFILSLVASYTPYIGSILNFAVLIGIGIYANALYQDEIRVNMEKIKGLLPEAKEIIAKKRGGTNLPLAIGLYAVHNIVAIIILVTVPGI</sequence>
<dbReference type="Pfam" id="PF10947">
    <property type="entry name" value="DUF2628"/>
    <property type="match status" value="1"/>
</dbReference>
<evidence type="ECO:0008006" key="3">
    <source>
        <dbReference type="Google" id="ProtNLM"/>
    </source>
</evidence>
<dbReference type="AlphaFoldDB" id="A0A645EAR9"/>
<feature type="transmembrane region" description="Helical" evidence="1">
    <location>
        <begin position="122"/>
        <end position="143"/>
    </location>
</feature>
<dbReference type="EMBL" id="VSSQ01045179">
    <property type="protein sequence ID" value="MPM99057.1"/>
    <property type="molecule type" value="Genomic_DNA"/>
</dbReference>
<evidence type="ECO:0000313" key="2">
    <source>
        <dbReference type="EMBL" id="MPM99057.1"/>
    </source>
</evidence>
<protein>
    <recommendedName>
        <fullName evidence="3">DUF2628 domain-containing protein</fullName>
    </recommendedName>
</protein>
<proteinExistence type="predicted"/>
<keyword evidence="1" id="KW-1133">Transmembrane helix</keyword>
<evidence type="ECO:0000256" key="1">
    <source>
        <dbReference type="SAM" id="Phobius"/>
    </source>
</evidence>
<feature type="transmembrane region" description="Helical" evidence="1">
    <location>
        <begin position="74"/>
        <end position="91"/>
    </location>
</feature>
<accession>A0A645EAR9</accession>
<dbReference type="InterPro" id="IPR024399">
    <property type="entry name" value="DUF2628"/>
</dbReference>
<comment type="caution">
    <text evidence="2">The sequence shown here is derived from an EMBL/GenBank/DDBJ whole genome shotgun (WGS) entry which is preliminary data.</text>
</comment>
<reference evidence="2" key="1">
    <citation type="submission" date="2019-08" db="EMBL/GenBank/DDBJ databases">
        <authorList>
            <person name="Kucharzyk K."/>
            <person name="Murdoch R.W."/>
            <person name="Higgins S."/>
            <person name="Loffler F."/>
        </authorList>
    </citation>
    <scope>NUCLEOTIDE SEQUENCE</scope>
</reference>